<reference evidence="1 2" key="2">
    <citation type="submission" date="2019-01" db="EMBL/GenBank/DDBJ databases">
        <title>A chromosome length genome reference of the Java medaka (oryzias javanicus).</title>
        <authorList>
            <person name="Herpin A."/>
            <person name="Takehana Y."/>
            <person name="Naruse K."/>
            <person name="Ansai S."/>
            <person name="Kawaguchi M."/>
        </authorList>
    </citation>
    <scope>NUCLEOTIDE SEQUENCE [LARGE SCALE GENOMIC DNA]</scope>
    <source>
        <strain evidence="1">RS831</strain>
        <tissue evidence="1">Whole body</tissue>
    </source>
</reference>
<dbReference type="GO" id="GO:0030154">
    <property type="term" value="P:cell differentiation"/>
    <property type="evidence" value="ECO:0007669"/>
    <property type="project" value="TreeGrafter"/>
</dbReference>
<dbReference type="OrthoDB" id="9906533at2759"/>
<keyword evidence="2" id="KW-1185">Reference proteome</keyword>
<dbReference type="Proteomes" id="UP000283210">
    <property type="component" value="Chromosome 18"/>
</dbReference>
<proteinExistence type="predicted"/>
<gene>
    <name evidence="1" type="ORF">OJAV_G00179680</name>
</gene>
<reference evidence="1 2" key="1">
    <citation type="submission" date="2018-11" db="EMBL/GenBank/DDBJ databases">
        <authorList>
            <person name="Lopez-Roques C."/>
            <person name="Donnadieu C."/>
            <person name="Bouchez O."/>
            <person name="Klopp C."/>
            <person name="Cabau C."/>
            <person name="Zahm M."/>
        </authorList>
    </citation>
    <scope>NUCLEOTIDE SEQUENCE [LARGE SCALE GENOMIC DNA]</scope>
    <source>
        <strain evidence="1">RS831</strain>
        <tissue evidence="1">Whole body</tissue>
    </source>
</reference>
<organism evidence="1 2">
    <name type="scientific">Oryzias javanicus</name>
    <name type="common">Javanese ricefish</name>
    <name type="synonym">Aplocheilus javanicus</name>
    <dbReference type="NCBI Taxonomy" id="123683"/>
    <lineage>
        <taxon>Eukaryota</taxon>
        <taxon>Metazoa</taxon>
        <taxon>Chordata</taxon>
        <taxon>Craniata</taxon>
        <taxon>Vertebrata</taxon>
        <taxon>Euteleostomi</taxon>
        <taxon>Actinopterygii</taxon>
        <taxon>Neopterygii</taxon>
        <taxon>Teleostei</taxon>
        <taxon>Neoteleostei</taxon>
        <taxon>Acanthomorphata</taxon>
        <taxon>Ovalentaria</taxon>
        <taxon>Atherinomorphae</taxon>
        <taxon>Beloniformes</taxon>
        <taxon>Adrianichthyidae</taxon>
        <taxon>Oryziinae</taxon>
        <taxon>Oryzias</taxon>
    </lineage>
</organism>
<name>A0A3S2MJ17_ORYJA</name>
<dbReference type="PANTHER" id="PTHR23039:SF2">
    <property type="entry name" value="NHS-LIKE PROTEIN 2"/>
    <property type="match status" value="1"/>
</dbReference>
<sequence>MPFCKRTVLPKCVSRRGGLFAELTDVCGFSLGSVLRQLSDLSRLCVSLLEELEGELRCVCRRCGALEARLSGLQRRAAEMISGPFPGKDGGRRRRRRRRAHLCELQAGLGTK</sequence>
<dbReference type="AlphaFoldDB" id="A0A3S2MJ17"/>
<dbReference type="Gene3D" id="1.20.5.340">
    <property type="match status" value="1"/>
</dbReference>
<evidence type="ECO:0000313" key="1">
    <source>
        <dbReference type="EMBL" id="RVE60297.1"/>
    </source>
</evidence>
<dbReference type="EMBL" id="CM012454">
    <property type="protein sequence ID" value="RVE60297.1"/>
    <property type="molecule type" value="Genomic_DNA"/>
</dbReference>
<accession>A0A3S2MJ17</accession>
<protein>
    <submittedName>
        <fullName evidence="1">Uncharacterized protein</fullName>
    </submittedName>
</protein>
<evidence type="ECO:0000313" key="2">
    <source>
        <dbReference type="Proteomes" id="UP000283210"/>
    </source>
</evidence>
<dbReference type="PANTHER" id="PTHR23039">
    <property type="entry name" value="NANCE-HORAN SYNDROME PROTEIN"/>
    <property type="match status" value="1"/>
</dbReference>